<organism evidence="4 5">
    <name type="scientific">Agathobacter rectalis</name>
    <dbReference type="NCBI Taxonomy" id="39491"/>
    <lineage>
        <taxon>Bacteria</taxon>
        <taxon>Bacillati</taxon>
        <taxon>Bacillota</taxon>
        <taxon>Clostridia</taxon>
        <taxon>Lachnospirales</taxon>
        <taxon>Lachnospiraceae</taxon>
        <taxon>Agathobacter</taxon>
    </lineage>
</organism>
<accession>A0A415I292</accession>
<feature type="transmembrane region" description="Helical" evidence="1">
    <location>
        <begin position="45"/>
        <end position="73"/>
    </location>
</feature>
<keyword evidence="1" id="KW-0472">Membrane</keyword>
<dbReference type="SUPFAM" id="SSF55874">
    <property type="entry name" value="ATPase domain of HSP90 chaperone/DNA topoisomerase II/histidine kinase"/>
    <property type="match status" value="1"/>
</dbReference>
<evidence type="ECO:0000313" key="4">
    <source>
        <dbReference type="EMBL" id="RHL01739.1"/>
    </source>
</evidence>
<reference evidence="4 5" key="1">
    <citation type="submission" date="2018-08" db="EMBL/GenBank/DDBJ databases">
        <title>A genome reference for cultivated species of the human gut microbiota.</title>
        <authorList>
            <person name="Zou Y."/>
            <person name="Xue W."/>
            <person name="Luo G."/>
        </authorList>
    </citation>
    <scope>NUCLEOTIDE SEQUENCE [LARGE SCALE GENOMIC DNA]</scope>
    <source>
        <strain evidence="4 5">AF39-14AC</strain>
    </source>
</reference>
<dbReference type="PANTHER" id="PTHR40448:SF1">
    <property type="entry name" value="TWO-COMPONENT SENSOR HISTIDINE KINASE"/>
    <property type="match status" value="1"/>
</dbReference>
<keyword evidence="1" id="KW-1133">Transmembrane helix</keyword>
<feature type="transmembrane region" description="Helical" evidence="1">
    <location>
        <begin position="121"/>
        <end position="140"/>
    </location>
</feature>
<gene>
    <name evidence="4" type="ORF">DW038_15190</name>
    <name evidence="3" type="ORF">LIZ56_13540</name>
</gene>
<dbReference type="CDD" id="cd16935">
    <property type="entry name" value="HATPase_AgrC-ComD-like"/>
    <property type="match status" value="1"/>
</dbReference>
<dbReference type="AlphaFoldDB" id="A0A415I292"/>
<feature type="transmembrane region" description="Helical" evidence="1">
    <location>
        <begin position="152"/>
        <end position="172"/>
    </location>
</feature>
<evidence type="ECO:0000313" key="5">
    <source>
        <dbReference type="Proteomes" id="UP000286181"/>
    </source>
</evidence>
<feature type="transmembrane region" description="Helical" evidence="1">
    <location>
        <begin position="184"/>
        <end position="204"/>
    </location>
</feature>
<dbReference type="Proteomes" id="UP000286181">
    <property type="component" value="Unassembled WGS sequence"/>
</dbReference>
<evidence type="ECO:0000256" key="1">
    <source>
        <dbReference type="SAM" id="Phobius"/>
    </source>
</evidence>
<feature type="domain" description="Sensor histidine kinase NatK-like C-terminal" evidence="2">
    <location>
        <begin position="322"/>
        <end position="422"/>
    </location>
</feature>
<dbReference type="GO" id="GO:0042802">
    <property type="term" value="F:identical protein binding"/>
    <property type="evidence" value="ECO:0007669"/>
    <property type="project" value="TreeGrafter"/>
</dbReference>
<name>A0A415I292_9FIRM</name>
<dbReference type="EMBL" id="JAJCJK010000027">
    <property type="protein sequence ID" value="MCB6939423.1"/>
    <property type="molecule type" value="Genomic_DNA"/>
</dbReference>
<dbReference type="Gene3D" id="3.30.565.10">
    <property type="entry name" value="Histidine kinase-like ATPase, C-terminal domain"/>
    <property type="match status" value="1"/>
</dbReference>
<dbReference type="RefSeq" id="WP_118372501.1">
    <property type="nucleotide sequence ID" value="NZ_JADNIT010000006.1"/>
</dbReference>
<comment type="caution">
    <text evidence="4">The sequence shown here is derived from an EMBL/GenBank/DDBJ whole genome shotgun (WGS) entry which is preliminary data.</text>
</comment>
<dbReference type="Proteomes" id="UP001197684">
    <property type="component" value="Unassembled WGS sequence"/>
</dbReference>
<dbReference type="InterPro" id="IPR036890">
    <property type="entry name" value="HATPase_C_sf"/>
</dbReference>
<dbReference type="EMBL" id="QROF01000024">
    <property type="protein sequence ID" value="RHL01739.1"/>
    <property type="molecule type" value="Genomic_DNA"/>
</dbReference>
<sequence>MMNEVEIIFVFCNIINTYVIFRLMHLFVGERKYSRNIEILSYFTYYIISAGCFYLIHIPIVMLIGNLILFFAISFNYSATGKERILAVISIYSILFIIEMLVAAITGYIHFPMDSQVEYTSVMGLVINQILGLVVVNFLRVRKKQKIVSIPAVYWFCIIIIPLFSLYFLVTILDIGNLNKVNTIILISFLLIINFSILFLYDFILNIMSERTSNLLLEQQNKYYARQIDIMEAAMKLNNFIQHDLNNHLIAVESYLRIQDTSSALEYINKMKKYNGEAEEIYSKTGNSVIDSILNLKLHEATINDIHVSVKVQIPEQLEIDSFDLTVILCNLLDNAIEATQKLNSEKKINISLIYDRRRLILSVENTYIGKIKMNKGQLFTSKNDEYSHGVGLKNVGMVVEKYKGTVDISYDNIWFKIYVMLYV</sequence>
<dbReference type="InterPro" id="IPR032834">
    <property type="entry name" value="NatK-like_C"/>
</dbReference>
<feature type="transmembrane region" description="Helical" evidence="1">
    <location>
        <begin position="85"/>
        <end position="109"/>
    </location>
</feature>
<dbReference type="Pfam" id="PF14501">
    <property type="entry name" value="HATPase_c_5"/>
    <property type="match status" value="1"/>
</dbReference>
<proteinExistence type="predicted"/>
<keyword evidence="4" id="KW-0067">ATP-binding</keyword>
<feature type="transmembrane region" description="Helical" evidence="1">
    <location>
        <begin position="7"/>
        <end position="25"/>
    </location>
</feature>
<dbReference type="PANTHER" id="PTHR40448">
    <property type="entry name" value="TWO-COMPONENT SENSOR HISTIDINE KINASE"/>
    <property type="match status" value="1"/>
</dbReference>
<dbReference type="GO" id="GO:0005524">
    <property type="term" value="F:ATP binding"/>
    <property type="evidence" value="ECO:0007669"/>
    <property type="project" value="UniProtKB-KW"/>
</dbReference>
<evidence type="ECO:0000313" key="3">
    <source>
        <dbReference type="EMBL" id="MCB6939423.1"/>
    </source>
</evidence>
<protein>
    <submittedName>
        <fullName evidence="4">ATP-binding protein</fullName>
    </submittedName>
    <submittedName>
        <fullName evidence="3">GHKL domain-containing protein</fullName>
    </submittedName>
</protein>
<keyword evidence="1" id="KW-0812">Transmembrane</keyword>
<keyword evidence="4" id="KW-0547">Nucleotide-binding</keyword>
<evidence type="ECO:0000259" key="2">
    <source>
        <dbReference type="Pfam" id="PF14501"/>
    </source>
</evidence>
<reference evidence="3" key="2">
    <citation type="submission" date="2021-10" db="EMBL/GenBank/DDBJ databases">
        <title>Collection of gut derived symbiotic bacterial strains cultured from healthy donors.</title>
        <authorList>
            <person name="Lin H."/>
            <person name="Littmann E."/>
            <person name="Kohout C."/>
            <person name="Pamer E.G."/>
        </authorList>
    </citation>
    <scope>NUCLEOTIDE SEQUENCE</scope>
    <source>
        <strain evidence="3">DFI.9.42</strain>
    </source>
</reference>